<dbReference type="EMBL" id="CALNXI010000281">
    <property type="protein sequence ID" value="CAH3023914.1"/>
    <property type="molecule type" value="Genomic_DNA"/>
</dbReference>
<name>A0ABN8M2V0_9CNID</name>
<evidence type="ECO:0000313" key="2">
    <source>
        <dbReference type="EMBL" id="CAH3023914.1"/>
    </source>
</evidence>
<accession>A0ABN8M2V0</accession>
<organism evidence="2 3">
    <name type="scientific">Porites evermanni</name>
    <dbReference type="NCBI Taxonomy" id="104178"/>
    <lineage>
        <taxon>Eukaryota</taxon>
        <taxon>Metazoa</taxon>
        <taxon>Cnidaria</taxon>
        <taxon>Anthozoa</taxon>
        <taxon>Hexacorallia</taxon>
        <taxon>Scleractinia</taxon>
        <taxon>Fungiina</taxon>
        <taxon>Poritidae</taxon>
        <taxon>Porites</taxon>
    </lineage>
</organism>
<dbReference type="Proteomes" id="UP001159427">
    <property type="component" value="Unassembled WGS sequence"/>
</dbReference>
<dbReference type="InterPro" id="IPR040028">
    <property type="entry name" value="IFTAP"/>
</dbReference>
<dbReference type="PANTHER" id="PTHR35543:SF1">
    <property type="entry name" value="INTRAFLAGELLAR TRANSPORT-ASSOCIATED PROTEIN"/>
    <property type="match status" value="1"/>
</dbReference>
<reference evidence="2 3" key="1">
    <citation type="submission" date="2022-05" db="EMBL/GenBank/DDBJ databases">
        <authorList>
            <consortium name="Genoscope - CEA"/>
            <person name="William W."/>
        </authorList>
    </citation>
    <scope>NUCLEOTIDE SEQUENCE [LARGE SCALE GENOMIC DNA]</scope>
</reference>
<feature type="region of interest" description="Disordered" evidence="1">
    <location>
        <begin position="74"/>
        <end position="103"/>
    </location>
</feature>
<dbReference type="PANTHER" id="PTHR35543">
    <property type="entry name" value="PROTEIN C11ORF74"/>
    <property type="match status" value="1"/>
</dbReference>
<comment type="caution">
    <text evidence="2">The sequence shown here is derived from an EMBL/GenBank/DDBJ whole genome shotgun (WGS) entry which is preliminary data.</text>
</comment>
<proteinExistence type="predicted"/>
<gene>
    <name evidence="2" type="ORF">PEVE_00020983</name>
</gene>
<evidence type="ECO:0000256" key="1">
    <source>
        <dbReference type="SAM" id="MobiDB-lite"/>
    </source>
</evidence>
<keyword evidence="3" id="KW-1185">Reference proteome</keyword>
<sequence>MAKGERCRNEEESPDFDQYAKDALDVLFSKQQQTYEEFLQGFTFLKKEDVTGYKAKSSQIIGQQDKKTGDTIVKSLSSSESSNVTENDTIPEEILGPGSATPSILMRSADSSGKSFVQVDNFIDCKNDASDDEDEDSKMHDHGLLEDEIFYSSSYSPSVSSLCPVSTSKSEITTDQTRHQKENFTDDLDDKCLESKNIFYLSDGVSNLPGEVEDQETVDEEGKLDGLKESMEPNIRQLQISTRLKGDNLISEHILNVGSEGTDEVQPFTLDTEFDYDNVALTPKFKMVPGKQFLTINHRD</sequence>
<dbReference type="Pfam" id="PF17722">
    <property type="entry name" value="IFTAP"/>
    <property type="match status" value="2"/>
</dbReference>
<protein>
    <submittedName>
        <fullName evidence="2">Uncharacterized protein</fullName>
    </submittedName>
</protein>
<evidence type="ECO:0000313" key="3">
    <source>
        <dbReference type="Proteomes" id="UP001159427"/>
    </source>
</evidence>